<protein>
    <recommendedName>
        <fullName evidence="3">Plasmid replication initiator protein</fullName>
    </recommendedName>
</protein>
<evidence type="ECO:0008006" key="3">
    <source>
        <dbReference type="Google" id="ProtNLM"/>
    </source>
</evidence>
<evidence type="ECO:0000313" key="1">
    <source>
        <dbReference type="EMBL" id="GGJ66774.1"/>
    </source>
</evidence>
<reference evidence="1" key="2">
    <citation type="submission" date="2020-09" db="EMBL/GenBank/DDBJ databases">
        <authorList>
            <person name="Sun Q."/>
            <person name="Ohkuma M."/>
        </authorList>
    </citation>
    <scope>NUCLEOTIDE SEQUENCE</scope>
    <source>
        <strain evidence="1">JCM 14371</strain>
    </source>
</reference>
<name>A0A917P8J8_9DEIO</name>
<gene>
    <name evidence="1" type="ORF">GCM10008939_08670</name>
</gene>
<reference evidence="1" key="1">
    <citation type="journal article" date="2014" name="Int. J. Syst. Evol. Microbiol.">
        <title>Complete genome sequence of Corynebacterium casei LMG S-19264T (=DSM 44701T), isolated from a smear-ripened cheese.</title>
        <authorList>
            <consortium name="US DOE Joint Genome Institute (JGI-PGF)"/>
            <person name="Walter F."/>
            <person name="Albersmeier A."/>
            <person name="Kalinowski J."/>
            <person name="Ruckert C."/>
        </authorList>
    </citation>
    <scope>NUCLEOTIDE SEQUENCE</scope>
    <source>
        <strain evidence="1">JCM 14371</strain>
    </source>
</reference>
<dbReference type="EMBL" id="BMOE01000002">
    <property type="protein sequence ID" value="GGJ66774.1"/>
    <property type="molecule type" value="Genomic_DNA"/>
</dbReference>
<keyword evidence="2" id="KW-1185">Reference proteome</keyword>
<accession>A0A917P8J8</accession>
<dbReference type="Proteomes" id="UP000635726">
    <property type="component" value="Unassembled WGS sequence"/>
</dbReference>
<sequence length="497" mass="55049">MCILPVIMAKRITKSNAAPKPSGEIRHFDETNLARLGLISAQERIADSYTTWKTTFDTNGHAGELSCFSPEQVGGVPHGVDGDFVTALNTMYVEQGAPTDGYVHTTAYQLLQRAGFEDNGANYERLTNSLRRLTVAKYVIGRAWRRRGEGPNGWASVTFSYISQIRQSTPEVRGISRGTTLSIQLADPVAESIRNEYTHPLDIAFQISLKRPLARALYRLLSSRKHNEHDPAHPHQEFTVLVSDWAQDCKLTETETYRIKRNLQEAHDELLRRQFLKKVEYEGRGSKATVRYVFGSEGDPSPEPQVLESPLLQALVQHQVARSVAVKLLKDYGELHVTTRLEHFEGMIRTGYPVRQGAALLVDIIKDDGGKYVPQKVAAPLAQTVLPARTAGPSREARSGAATLTPVVPQVAAPAEEQAEEREFYALPVEVQAARAVSTLKFLLRGAGNEGILTRIQEAVLSGTLDGYDLIRQAGRAAAELKMQEFVDDLRLFAGRP</sequence>
<evidence type="ECO:0000313" key="2">
    <source>
        <dbReference type="Proteomes" id="UP000635726"/>
    </source>
</evidence>
<comment type="caution">
    <text evidence="1">The sequence shown here is derived from an EMBL/GenBank/DDBJ whole genome shotgun (WGS) entry which is preliminary data.</text>
</comment>
<dbReference type="AlphaFoldDB" id="A0A917P8J8"/>
<dbReference type="InterPro" id="IPR018777">
    <property type="entry name" value="Replication_initiator_prot_A"/>
</dbReference>
<organism evidence="1 2">
    <name type="scientific">Deinococcus aquiradiocola</name>
    <dbReference type="NCBI Taxonomy" id="393059"/>
    <lineage>
        <taxon>Bacteria</taxon>
        <taxon>Thermotogati</taxon>
        <taxon>Deinococcota</taxon>
        <taxon>Deinococci</taxon>
        <taxon>Deinococcales</taxon>
        <taxon>Deinococcaceae</taxon>
        <taxon>Deinococcus</taxon>
    </lineage>
</organism>
<proteinExistence type="predicted"/>
<dbReference type="Pfam" id="PF10134">
    <property type="entry name" value="RPA"/>
    <property type="match status" value="1"/>
</dbReference>